<keyword evidence="6 13" id="KW-1133">Transmembrane helix</keyword>
<evidence type="ECO:0000256" key="13">
    <source>
        <dbReference type="SAM" id="Phobius"/>
    </source>
</evidence>
<keyword evidence="7 13" id="KW-0472">Membrane</keyword>
<proteinExistence type="inferred from homology"/>
<dbReference type="GO" id="GO:0016746">
    <property type="term" value="F:acyltransferase activity"/>
    <property type="evidence" value="ECO:0007669"/>
    <property type="project" value="UniProtKB-KW"/>
</dbReference>
<accession>A0A1M3L3M9</accession>
<dbReference type="EMBL" id="MKVH01000008">
    <property type="protein sequence ID" value="OJX59968.1"/>
    <property type="molecule type" value="Genomic_DNA"/>
</dbReference>
<evidence type="ECO:0000256" key="11">
    <source>
        <dbReference type="ARBA" id="ARBA00023667"/>
    </source>
</evidence>
<comment type="caution">
    <text evidence="14">The sequence shown here is derived from an EMBL/GenBank/DDBJ whole genome shotgun (WGS) entry which is preliminary data.</text>
</comment>
<evidence type="ECO:0000256" key="2">
    <source>
        <dbReference type="ARBA" id="ARBA00022475"/>
    </source>
</evidence>
<keyword evidence="2" id="KW-1003">Cell membrane</keyword>
<evidence type="ECO:0000256" key="5">
    <source>
        <dbReference type="ARBA" id="ARBA00022729"/>
    </source>
</evidence>
<keyword evidence="4 13" id="KW-0812">Transmembrane</keyword>
<gene>
    <name evidence="14" type="ORF">BGO89_08220</name>
</gene>
<evidence type="ECO:0000256" key="10">
    <source>
        <dbReference type="ARBA" id="ARBA00023603"/>
    </source>
</evidence>
<name>A0A1M3L3M9_9BACT</name>
<organism evidence="14 15">
    <name type="scientific">Candidatus Kapaibacterium thiocyanatum</name>
    <dbReference type="NCBI Taxonomy" id="1895771"/>
    <lineage>
        <taxon>Bacteria</taxon>
        <taxon>Pseudomonadati</taxon>
        <taxon>Candidatus Kapaibacteriota</taxon>
        <taxon>Candidatus Kapaibacteriia</taxon>
        <taxon>Candidatus Kapaibacteriales</taxon>
        <taxon>Candidatus Kapaibacteriaceae</taxon>
        <taxon>Candidatus Kapaibacterium</taxon>
    </lineage>
</organism>
<evidence type="ECO:0000256" key="3">
    <source>
        <dbReference type="ARBA" id="ARBA00022679"/>
    </source>
</evidence>
<comment type="pathway">
    <text evidence="9">Carotenoid biosynthesis; staphyloxanthin biosynthesis; staphyloxanthin from farnesyl diphosphate: step 5/5.</text>
</comment>
<keyword evidence="8" id="KW-0012">Acyltransferase</keyword>
<feature type="transmembrane region" description="Helical" evidence="13">
    <location>
        <begin position="107"/>
        <end position="131"/>
    </location>
</feature>
<dbReference type="AlphaFoldDB" id="A0A1M3L3M9"/>
<dbReference type="UniPathway" id="UPA00029">
    <property type="reaction ID" value="UER00560"/>
</dbReference>
<dbReference type="Proteomes" id="UP000184233">
    <property type="component" value="Unassembled WGS sequence"/>
</dbReference>
<reference evidence="14 15" key="1">
    <citation type="submission" date="2016-09" db="EMBL/GenBank/DDBJ databases">
        <title>Genome-resolved meta-omics ties microbial dynamics to process performance in biotechnology for thiocyanate degradation.</title>
        <authorList>
            <person name="Kantor R.S."/>
            <person name="Huddy R.J."/>
            <person name="Iyer R."/>
            <person name="Thomas B.C."/>
            <person name="Brown C.T."/>
            <person name="Anantharaman K."/>
            <person name="Tringe S."/>
            <person name="Hettich R.L."/>
            <person name="Harrison S.T."/>
            <person name="Banfield J.F."/>
        </authorList>
    </citation>
    <scope>NUCLEOTIDE SEQUENCE [LARGE SCALE GENOMIC DNA]</scope>
    <source>
        <strain evidence="14">59-99</strain>
    </source>
</reference>
<dbReference type="STRING" id="1895771.BGO89_08220"/>
<sequence length="160" mass="18626">MPETLVWILNIGGWPVIHLATSWFAFRLPASMFERDTWLYRQRAWEDGGQAYRRILAVHRWKMLLPDGARFFGGAVRKELPRTRDVASYTTFITETRRAEWAHLVTLLWCPVFFLWNPLWAAGVMVVYAIASNVPCIVTQRYNRIVLTRIRANLSARSSA</sequence>
<evidence type="ECO:0000256" key="1">
    <source>
        <dbReference type="ARBA" id="ARBA00004162"/>
    </source>
</evidence>
<evidence type="ECO:0000256" key="4">
    <source>
        <dbReference type="ARBA" id="ARBA00022692"/>
    </source>
</evidence>
<comment type="function">
    <text evidence="12">Catalyzes the acylation of glycosyl-4,4'-diaponeurosporenoate, i.e. the esterification of glucose at the C6'' position with the carboxyl group of the C(15) fatty acid 12-methyltetradecanoic acid, to yield staphyloxanthin. This is the last step in the biosynthesis of this orange pigment, present in most staphylococci strains.</text>
</comment>
<evidence type="ECO:0000256" key="8">
    <source>
        <dbReference type="ARBA" id="ARBA00023315"/>
    </source>
</evidence>
<dbReference type="InterPro" id="IPR044021">
    <property type="entry name" value="CrtO"/>
</dbReference>
<evidence type="ECO:0000313" key="15">
    <source>
        <dbReference type="Proteomes" id="UP000184233"/>
    </source>
</evidence>
<comment type="subcellular location">
    <subcellularLocation>
        <location evidence="1">Cell membrane</location>
        <topology evidence="1">Single-pass membrane protein</topology>
    </subcellularLocation>
</comment>
<evidence type="ECO:0000256" key="12">
    <source>
        <dbReference type="ARBA" id="ARBA00025324"/>
    </source>
</evidence>
<dbReference type="GO" id="GO:0005886">
    <property type="term" value="C:plasma membrane"/>
    <property type="evidence" value="ECO:0007669"/>
    <property type="project" value="UniProtKB-SubCell"/>
</dbReference>
<feature type="transmembrane region" description="Helical" evidence="13">
    <location>
        <begin position="6"/>
        <end position="26"/>
    </location>
</feature>
<comment type="similarity">
    <text evidence="10">Belongs to the acyltransferase CrtO family.</text>
</comment>
<protein>
    <recommendedName>
        <fullName evidence="11">Glycosyl-4,4'-diaponeurosporenoate acyltransferase</fullName>
    </recommendedName>
</protein>
<keyword evidence="5" id="KW-0732">Signal</keyword>
<keyword evidence="3" id="KW-0808">Transferase</keyword>
<evidence type="ECO:0000256" key="6">
    <source>
        <dbReference type="ARBA" id="ARBA00022989"/>
    </source>
</evidence>
<evidence type="ECO:0000256" key="9">
    <source>
        <dbReference type="ARBA" id="ARBA00023588"/>
    </source>
</evidence>
<evidence type="ECO:0000313" key="14">
    <source>
        <dbReference type="EMBL" id="OJX59968.1"/>
    </source>
</evidence>
<dbReference type="Pfam" id="PF18927">
    <property type="entry name" value="CrtO"/>
    <property type="match status" value="1"/>
</dbReference>
<evidence type="ECO:0000256" key="7">
    <source>
        <dbReference type="ARBA" id="ARBA00023136"/>
    </source>
</evidence>